<dbReference type="InterPro" id="IPR037066">
    <property type="entry name" value="Plug_dom_sf"/>
</dbReference>
<accession>A0A2G4YMV8</accession>
<protein>
    <recommendedName>
        <fullName evidence="3">TonB-dependent receptor-like beta-barrel domain-containing protein</fullName>
    </recommendedName>
</protein>
<proteinExistence type="predicted"/>
<evidence type="ECO:0000313" key="2">
    <source>
        <dbReference type="Proteomes" id="UP000229730"/>
    </source>
</evidence>
<dbReference type="SUPFAM" id="SSF56935">
    <property type="entry name" value="Porins"/>
    <property type="match status" value="1"/>
</dbReference>
<keyword evidence="2" id="KW-1185">Reference proteome</keyword>
<gene>
    <name evidence="1" type="ORF">CRD36_14750</name>
</gene>
<name>A0A2G4YMV8_9PROT</name>
<evidence type="ECO:0008006" key="3">
    <source>
        <dbReference type="Google" id="ProtNLM"/>
    </source>
</evidence>
<dbReference type="Gene3D" id="2.170.130.10">
    <property type="entry name" value="TonB-dependent receptor, plug domain"/>
    <property type="match status" value="1"/>
</dbReference>
<dbReference type="AlphaFoldDB" id="A0A2G4YMV8"/>
<comment type="caution">
    <text evidence="1">The sequence shown here is derived from an EMBL/GenBank/DDBJ whole genome shotgun (WGS) entry which is preliminary data.</text>
</comment>
<organism evidence="1 2">
    <name type="scientific">Paremcibacter congregatus</name>
    <dbReference type="NCBI Taxonomy" id="2043170"/>
    <lineage>
        <taxon>Bacteria</taxon>
        <taxon>Pseudomonadati</taxon>
        <taxon>Pseudomonadota</taxon>
        <taxon>Alphaproteobacteria</taxon>
        <taxon>Emcibacterales</taxon>
        <taxon>Emcibacteraceae</taxon>
        <taxon>Paremcibacter</taxon>
    </lineage>
</organism>
<dbReference type="EMBL" id="PDEM01000031">
    <property type="protein sequence ID" value="PHZ83637.1"/>
    <property type="molecule type" value="Genomic_DNA"/>
</dbReference>
<dbReference type="InParanoid" id="A0A2G4YMV8"/>
<reference evidence="1 2" key="1">
    <citation type="submission" date="2017-10" db="EMBL/GenBank/DDBJ databases">
        <title>Frigbacter circumglobatus gen. nov. sp. nov., isolated from sediment cultured in situ.</title>
        <authorList>
            <person name="Zhao Z."/>
        </authorList>
    </citation>
    <scope>NUCLEOTIDE SEQUENCE [LARGE SCALE GENOMIC DNA]</scope>
    <source>
        <strain evidence="1 2">ZYL</strain>
    </source>
</reference>
<evidence type="ECO:0000313" key="1">
    <source>
        <dbReference type="EMBL" id="PHZ83637.1"/>
    </source>
</evidence>
<dbReference type="Proteomes" id="UP000229730">
    <property type="component" value="Unassembled WGS sequence"/>
</dbReference>
<sequence>MSDRVSYAPTYFQQYNPLTAADMVNQLPGFNLIEESGDRGFGQGQGNLLINGKRPSTKSNKPEELLKRIAAETVVRIEVLREGSSELSGQSGLIANVITDSESSLSGSYLAGVYFHEEGMVRPEARLSIGGNIDNFSYNVDLSLDVWKHEESGKENVRDADFNLTQIRAEQRNVHNRTPKLNINLGWNGDNGDVANLSLQAFYFKHNFHETSDQFMAQGMVTSNLLRMIETRSGEDEYTYEIGGDYTTDFAGGSLKFIGLRRREDSRFFTHYDDTAEDGSFFRYNSRRQPIESETILRTLYTTEPTTGHVLEWAIEGAFNTLDTTATFQEDTGSGFEDVLLSGSNTRVEERRAESSLLYVLPLGKKLRFQTSVAVEYSELSVSGNNNNTRSYVRPKGFAALTFDATAETQFRGRIDRKVGQLNFFDFASRRDISQGQTDSGNTELVPEQLWRFEMTAEHRFSPKNVTTLTVYYETFEDYNMLVPLAGGGQGIGNVDGAKNKGITLTSTWMLDSLGVNGGKLDFAGTYQDSEIKDPFTGIFRHFDWQEQWQIEITFRQDIQDTNWAWGLNYWDNTELPGYRKDRVNKGPFGPTYFAYVEHKDVLGMTLTAKYYNAFGRTMQYNREFFAPDRLGNFDGGEFRSLRRGGYFNIQLAGKF</sequence>